<protein>
    <recommendedName>
        <fullName evidence="8">RhoGAP domain-containing protein</fullName>
    </recommendedName>
</protein>
<dbReference type="EMBL" id="AJWJ01000347">
    <property type="protein sequence ID" value="KAF2071712.1"/>
    <property type="molecule type" value="Genomic_DNA"/>
</dbReference>
<feature type="domain" description="Rho-GAP" evidence="5">
    <location>
        <begin position="506"/>
        <end position="698"/>
    </location>
</feature>
<feature type="domain" description="CRAL-TRIO" evidence="4">
    <location>
        <begin position="341"/>
        <end position="512"/>
    </location>
</feature>
<feature type="region of interest" description="Disordered" evidence="3">
    <location>
        <begin position="118"/>
        <end position="158"/>
    </location>
</feature>
<dbReference type="SUPFAM" id="SSF48350">
    <property type="entry name" value="GTPase activation domain, GAP"/>
    <property type="match status" value="1"/>
</dbReference>
<organism evidence="6 7">
    <name type="scientific">Polysphondylium violaceum</name>
    <dbReference type="NCBI Taxonomy" id="133409"/>
    <lineage>
        <taxon>Eukaryota</taxon>
        <taxon>Amoebozoa</taxon>
        <taxon>Evosea</taxon>
        <taxon>Eumycetozoa</taxon>
        <taxon>Dictyostelia</taxon>
        <taxon>Dictyosteliales</taxon>
        <taxon>Dictyosteliaceae</taxon>
        <taxon>Polysphondylium</taxon>
    </lineage>
</organism>
<sequence length="698" mass="78822">MEENNRFKRASFKLPAGMKIEDQQQQQQAAPTPTENNNPTPPRKVTFGSRKPAPTVQPPPTQPETTSTKQNDTVEDFDLDPVPVTRPRTNRAATMIPSAMLKNDRRGLKIGVDRSNFNYHENGGKPLIGVDRSSFDDHDDDDDDDQDEDEIAKNSAASWSNIMNKTKSNNLNSINRNSLLTSDLHSNGNGGDVNKKGTLTQPIQLNGSEESGESRRATLRKPIVIGTHQLQPPPAQEEEEDEDLEKLTRDISSLDLAYVPRPKQQYHTIDPASIPQWKKNNEELMKEQQQQAAPTQQSSGGGLFSSILKASPLNRQNSNQNNQNRITKAEAEYNEYLSKARNQVFPDIEALNFIYPAGKDNLGRTVIVIIASHLPVKETDMDRVLLYTISIMDPVVEEDYVLVYVHTNMNNSNKPTFSWMKKVYTIFNRKYKKNLKGLYIVHPTTWIKFTLGLFKHFLSSKFWRKLAYIDDLADLFSKFPREQLGLPNSIMTHRPSGKKLPPLFGAPLEDVVNRPDNTSDIPMIFEKGLSYLERRGLQVEGIFRLSGANSQIKSLRQGFDAGEDVDLEDVEDVHTVAGLLKLYLRELPTPLFPFDTYSSFIEISKDTGSSKQEKIENIKFLFSLLPPANKALAKSLFRFLSKVIENAHINKMNSVNLSIVFAPNLLKDKDNNILNVVADAQFVNQVVQLILDNSNQLF</sequence>
<dbReference type="InterPro" id="IPR036865">
    <property type="entry name" value="CRAL-TRIO_dom_sf"/>
</dbReference>
<dbReference type="Gene3D" id="1.10.555.10">
    <property type="entry name" value="Rho GTPase activation protein"/>
    <property type="match status" value="1"/>
</dbReference>
<evidence type="ECO:0008006" key="8">
    <source>
        <dbReference type="Google" id="ProtNLM"/>
    </source>
</evidence>
<dbReference type="Pfam" id="PF00620">
    <property type="entry name" value="RhoGAP"/>
    <property type="match status" value="1"/>
</dbReference>
<dbReference type="InterPro" id="IPR001251">
    <property type="entry name" value="CRAL-TRIO_dom"/>
</dbReference>
<dbReference type="OrthoDB" id="19923at2759"/>
<comment type="subcellular location">
    <subcellularLocation>
        <location evidence="1">Cytoplasm</location>
    </subcellularLocation>
</comment>
<evidence type="ECO:0000256" key="3">
    <source>
        <dbReference type="SAM" id="MobiDB-lite"/>
    </source>
</evidence>
<feature type="region of interest" description="Disordered" evidence="3">
    <location>
        <begin position="1"/>
        <end position="91"/>
    </location>
</feature>
<feature type="region of interest" description="Disordered" evidence="3">
    <location>
        <begin position="182"/>
        <end position="245"/>
    </location>
</feature>
<feature type="region of interest" description="Disordered" evidence="3">
    <location>
        <begin position="284"/>
        <end position="306"/>
    </location>
</feature>
<accession>A0A8J4PPE6</accession>
<dbReference type="SMART" id="SM00324">
    <property type="entry name" value="RhoGAP"/>
    <property type="match status" value="1"/>
</dbReference>
<dbReference type="CDD" id="cd00170">
    <property type="entry name" value="SEC14"/>
    <property type="match status" value="1"/>
</dbReference>
<dbReference type="Pfam" id="PF13716">
    <property type="entry name" value="CRAL_TRIO_2"/>
    <property type="match status" value="1"/>
</dbReference>
<evidence type="ECO:0000256" key="2">
    <source>
        <dbReference type="ARBA" id="ARBA00022490"/>
    </source>
</evidence>
<dbReference type="GO" id="GO:0007264">
    <property type="term" value="P:small GTPase-mediated signal transduction"/>
    <property type="evidence" value="ECO:0007669"/>
    <property type="project" value="TreeGrafter"/>
</dbReference>
<dbReference type="InterPro" id="IPR008936">
    <property type="entry name" value="Rho_GTPase_activation_prot"/>
</dbReference>
<dbReference type="GO" id="GO:0005737">
    <property type="term" value="C:cytoplasm"/>
    <property type="evidence" value="ECO:0007669"/>
    <property type="project" value="UniProtKB-SubCell"/>
</dbReference>
<dbReference type="PROSITE" id="PS50238">
    <property type="entry name" value="RHOGAP"/>
    <property type="match status" value="1"/>
</dbReference>
<feature type="compositionally biased region" description="Polar residues" evidence="3">
    <location>
        <begin position="197"/>
        <end position="209"/>
    </location>
</feature>
<feature type="compositionally biased region" description="Low complexity" evidence="3">
    <location>
        <begin position="288"/>
        <end position="297"/>
    </location>
</feature>
<dbReference type="SUPFAM" id="SSF52087">
    <property type="entry name" value="CRAL/TRIO domain"/>
    <property type="match status" value="1"/>
</dbReference>
<comment type="caution">
    <text evidence="6">The sequence shown here is derived from an EMBL/GenBank/DDBJ whole genome shotgun (WGS) entry which is preliminary data.</text>
</comment>
<keyword evidence="7" id="KW-1185">Reference proteome</keyword>
<dbReference type="SMART" id="SM00516">
    <property type="entry name" value="SEC14"/>
    <property type="match status" value="1"/>
</dbReference>
<dbReference type="Proteomes" id="UP000695562">
    <property type="component" value="Unassembled WGS sequence"/>
</dbReference>
<gene>
    <name evidence="6" type="ORF">CYY_006973</name>
</gene>
<dbReference type="AlphaFoldDB" id="A0A8J4PPE6"/>
<dbReference type="GO" id="GO:0005096">
    <property type="term" value="F:GTPase activator activity"/>
    <property type="evidence" value="ECO:0007669"/>
    <property type="project" value="TreeGrafter"/>
</dbReference>
<proteinExistence type="predicted"/>
<keyword evidence="2" id="KW-0963">Cytoplasm</keyword>
<dbReference type="PROSITE" id="PS50191">
    <property type="entry name" value="CRAL_TRIO"/>
    <property type="match status" value="1"/>
</dbReference>
<evidence type="ECO:0000259" key="4">
    <source>
        <dbReference type="PROSITE" id="PS50191"/>
    </source>
</evidence>
<feature type="compositionally biased region" description="Acidic residues" evidence="3">
    <location>
        <begin position="137"/>
        <end position="150"/>
    </location>
</feature>
<evidence type="ECO:0000313" key="7">
    <source>
        <dbReference type="Proteomes" id="UP000695562"/>
    </source>
</evidence>
<dbReference type="Gene3D" id="3.40.525.10">
    <property type="entry name" value="CRAL-TRIO lipid binding domain"/>
    <property type="match status" value="1"/>
</dbReference>
<feature type="compositionally biased region" description="Low complexity" evidence="3">
    <location>
        <begin position="23"/>
        <end position="38"/>
    </location>
</feature>
<dbReference type="PANTHER" id="PTHR45808">
    <property type="entry name" value="RHO GTPASE-ACTIVATING PROTEIN 68F"/>
    <property type="match status" value="1"/>
</dbReference>
<evidence type="ECO:0000256" key="1">
    <source>
        <dbReference type="ARBA" id="ARBA00004496"/>
    </source>
</evidence>
<dbReference type="InterPro" id="IPR000198">
    <property type="entry name" value="RhoGAP_dom"/>
</dbReference>
<dbReference type="PANTHER" id="PTHR45808:SF2">
    <property type="entry name" value="RHO GTPASE-ACTIVATING PROTEIN 68F"/>
    <property type="match status" value="1"/>
</dbReference>
<dbReference type="CDD" id="cd00159">
    <property type="entry name" value="RhoGAP"/>
    <property type="match status" value="1"/>
</dbReference>
<name>A0A8J4PPE6_9MYCE</name>
<evidence type="ECO:0000313" key="6">
    <source>
        <dbReference type="EMBL" id="KAF2071712.1"/>
    </source>
</evidence>
<evidence type="ECO:0000259" key="5">
    <source>
        <dbReference type="PROSITE" id="PS50238"/>
    </source>
</evidence>
<reference evidence="6" key="1">
    <citation type="submission" date="2020-01" db="EMBL/GenBank/DDBJ databases">
        <title>Development of genomics and gene disruption for Polysphondylium violaceum indicates a role for the polyketide synthase stlB in stalk morphogenesis.</title>
        <authorList>
            <person name="Narita B."/>
            <person name="Kawabe Y."/>
            <person name="Kin K."/>
            <person name="Saito T."/>
            <person name="Gibbs R."/>
            <person name="Kuspa A."/>
            <person name="Muzny D."/>
            <person name="Queller D."/>
            <person name="Richards S."/>
            <person name="Strassman J."/>
            <person name="Sucgang R."/>
            <person name="Worley K."/>
            <person name="Schaap P."/>
        </authorList>
    </citation>
    <scope>NUCLEOTIDE SEQUENCE</scope>
    <source>
        <strain evidence="6">QSvi11</strain>
    </source>
</reference>